<dbReference type="PANTHER" id="PTHR34796:SF1">
    <property type="entry name" value="EXPRESSED PROTEIN"/>
    <property type="match status" value="1"/>
</dbReference>
<dbReference type="Proteomes" id="UP001597506">
    <property type="component" value="Unassembled WGS sequence"/>
</dbReference>
<dbReference type="RefSeq" id="WP_377932308.1">
    <property type="nucleotide sequence ID" value="NZ_JBHUMF010000004.1"/>
</dbReference>
<dbReference type="Gene3D" id="1.10.3450.10">
    <property type="entry name" value="TTHA0068-like"/>
    <property type="match status" value="1"/>
</dbReference>
<proteinExistence type="predicted"/>
<dbReference type="InterPro" id="IPR005500">
    <property type="entry name" value="DUF309"/>
</dbReference>
<accession>A0ABW5RM41</accession>
<evidence type="ECO:0000313" key="1">
    <source>
        <dbReference type="EMBL" id="MFD2679563.1"/>
    </source>
</evidence>
<name>A0ABW5RM41_9BACI</name>
<dbReference type="SUPFAM" id="SSF140663">
    <property type="entry name" value="TTHA0068-like"/>
    <property type="match status" value="1"/>
</dbReference>
<evidence type="ECO:0000313" key="2">
    <source>
        <dbReference type="Proteomes" id="UP001597506"/>
    </source>
</evidence>
<dbReference type="PANTHER" id="PTHR34796">
    <property type="entry name" value="EXPRESSED PROTEIN"/>
    <property type="match status" value="1"/>
</dbReference>
<gene>
    <name evidence="1" type="ORF">ACFSUL_02240</name>
</gene>
<organism evidence="1 2">
    <name type="scientific">Bacillus seohaeanensis</name>
    <dbReference type="NCBI Taxonomy" id="284580"/>
    <lineage>
        <taxon>Bacteria</taxon>
        <taxon>Bacillati</taxon>
        <taxon>Bacillota</taxon>
        <taxon>Bacilli</taxon>
        <taxon>Bacillales</taxon>
        <taxon>Bacillaceae</taxon>
        <taxon>Bacillus</taxon>
    </lineage>
</organism>
<comment type="caution">
    <text evidence="1">The sequence shown here is derived from an EMBL/GenBank/DDBJ whole genome shotgun (WGS) entry which is preliminary data.</text>
</comment>
<protein>
    <submittedName>
        <fullName evidence="1">DUF309 domain-containing protein</fullName>
    </submittedName>
</protein>
<dbReference type="InterPro" id="IPR023203">
    <property type="entry name" value="TTHA0068_sf"/>
</dbReference>
<sequence>MNYPNPYIQFLVHFHGDRDYFECHELLEEHWKNTEPAEKDSVWVGLIQVAVSLYHYRRENLQGAKKTINKAINILSTRQSRVEELGLDYQSLIELLDDIQSNMDDKQHYTSVNLPIKDSALLTKCKQVCKEKRLNWCSSSNLSNISLIHRHKLRDRSEVINNRKQSLLHKRKSRIENKD</sequence>
<reference evidence="2" key="1">
    <citation type="journal article" date="2019" name="Int. J. Syst. Evol. Microbiol.">
        <title>The Global Catalogue of Microorganisms (GCM) 10K type strain sequencing project: providing services to taxonomists for standard genome sequencing and annotation.</title>
        <authorList>
            <consortium name="The Broad Institute Genomics Platform"/>
            <consortium name="The Broad Institute Genome Sequencing Center for Infectious Disease"/>
            <person name="Wu L."/>
            <person name="Ma J."/>
        </authorList>
    </citation>
    <scope>NUCLEOTIDE SEQUENCE [LARGE SCALE GENOMIC DNA]</scope>
    <source>
        <strain evidence="2">KCTC 3913</strain>
    </source>
</reference>
<dbReference type="EMBL" id="JBHUMF010000004">
    <property type="protein sequence ID" value="MFD2679563.1"/>
    <property type="molecule type" value="Genomic_DNA"/>
</dbReference>
<keyword evidence="2" id="KW-1185">Reference proteome</keyword>
<dbReference type="Pfam" id="PF03745">
    <property type="entry name" value="DUF309"/>
    <property type="match status" value="1"/>
</dbReference>